<comment type="caution">
    <text evidence="2">The sequence shown here is derived from an EMBL/GenBank/DDBJ whole genome shotgun (WGS) entry which is preliminary data.</text>
</comment>
<sequence>MHPGVFFMHLRHMLPWWSPAIIAWYGTLFMWAREYPQRYYEDIPASDGSVEVFSRWFGMFFWALVMFYAMWFALPYPGVEILVDLCCMPVMLIVFGMLAIGWVVHLIDEFGSYQADEHLEKGLTCAEWEQFKRRREFRDFQLRVNAMYEAIEPERRKQRFIVFEGKRGKKRGDRA</sequence>
<proteinExistence type="predicted"/>
<dbReference type="EMBL" id="SORF01000040">
    <property type="protein sequence ID" value="TDY37859.1"/>
    <property type="molecule type" value="Genomic_DNA"/>
</dbReference>
<reference evidence="2 3" key="1">
    <citation type="submission" date="2019-03" db="EMBL/GenBank/DDBJ databases">
        <title>Genomic Encyclopedia of Type Strains, Phase IV (KMG-IV): sequencing the most valuable type-strain genomes for metagenomic binning, comparative biology and taxonomic classification.</title>
        <authorList>
            <person name="Goeker M."/>
        </authorList>
    </citation>
    <scope>NUCLEOTIDE SEQUENCE [LARGE SCALE GENOMIC DNA]</scope>
    <source>
        <strain evidence="2 3">DSM 17974</strain>
    </source>
</reference>
<feature type="transmembrane region" description="Helical" evidence="1">
    <location>
        <begin position="52"/>
        <end position="74"/>
    </location>
</feature>
<keyword evidence="1" id="KW-0472">Membrane</keyword>
<organism evidence="2 3">
    <name type="scientific">Alicyclobacillus sacchari</name>
    <dbReference type="NCBI Taxonomy" id="392010"/>
    <lineage>
        <taxon>Bacteria</taxon>
        <taxon>Bacillati</taxon>
        <taxon>Bacillota</taxon>
        <taxon>Bacilli</taxon>
        <taxon>Bacillales</taxon>
        <taxon>Alicyclobacillaceae</taxon>
        <taxon>Alicyclobacillus</taxon>
    </lineage>
</organism>
<evidence type="ECO:0000313" key="3">
    <source>
        <dbReference type="Proteomes" id="UP000294581"/>
    </source>
</evidence>
<dbReference type="Proteomes" id="UP000294581">
    <property type="component" value="Unassembled WGS sequence"/>
</dbReference>
<protein>
    <submittedName>
        <fullName evidence="2">Uncharacterized protein</fullName>
    </submittedName>
</protein>
<dbReference type="OrthoDB" id="2374084at2"/>
<gene>
    <name evidence="2" type="ORF">C7445_1403</name>
</gene>
<keyword evidence="3" id="KW-1185">Reference proteome</keyword>
<keyword evidence="1" id="KW-1133">Transmembrane helix</keyword>
<evidence type="ECO:0000256" key="1">
    <source>
        <dbReference type="SAM" id="Phobius"/>
    </source>
</evidence>
<feature type="transmembrane region" description="Helical" evidence="1">
    <location>
        <begin position="12"/>
        <end position="32"/>
    </location>
</feature>
<accession>A0A4R8L734</accession>
<name>A0A4R8L734_9BACL</name>
<feature type="transmembrane region" description="Helical" evidence="1">
    <location>
        <begin position="81"/>
        <end position="104"/>
    </location>
</feature>
<dbReference type="AlphaFoldDB" id="A0A4R8L734"/>
<dbReference type="RefSeq" id="WP_134161330.1">
    <property type="nucleotide sequence ID" value="NZ_BSUS01000004.1"/>
</dbReference>
<keyword evidence="1" id="KW-0812">Transmembrane</keyword>
<evidence type="ECO:0000313" key="2">
    <source>
        <dbReference type="EMBL" id="TDY37859.1"/>
    </source>
</evidence>